<name>A0ABT3RAN8_9BACT</name>
<keyword evidence="1" id="KW-1133">Transmembrane helix</keyword>
<protein>
    <recommendedName>
        <fullName evidence="4">Sporulation protein YjcZ</fullName>
    </recommendedName>
</protein>
<dbReference type="Proteomes" id="UP001207228">
    <property type="component" value="Unassembled WGS sequence"/>
</dbReference>
<accession>A0ABT3RAN8</accession>
<sequence>MWRGLLKLYFLRKLFGGGGRTGGRGGRGGRGGCGCFGSLALVVLVVVAIFLLRSCGGDAPVSTF</sequence>
<gene>
    <name evidence="2" type="ORF">OO017_00290</name>
</gene>
<evidence type="ECO:0000313" key="3">
    <source>
        <dbReference type="Proteomes" id="UP001207228"/>
    </source>
</evidence>
<reference evidence="2 3" key="1">
    <citation type="submission" date="2022-11" db="EMBL/GenBank/DDBJ databases">
        <title>The characterization of three novel Bacteroidetes species and genomic analysis of their roles in tidal elemental geochemical cycles.</title>
        <authorList>
            <person name="Ma K.-J."/>
        </authorList>
    </citation>
    <scope>NUCLEOTIDE SEQUENCE [LARGE SCALE GENOMIC DNA]</scope>
    <source>
        <strain evidence="2 3">M82</strain>
    </source>
</reference>
<feature type="transmembrane region" description="Helical" evidence="1">
    <location>
        <begin position="33"/>
        <end position="52"/>
    </location>
</feature>
<proteinExistence type="predicted"/>
<evidence type="ECO:0008006" key="4">
    <source>
        <dbReference type="Google" id="ProtNLM"/>
    </source>
</evidence>
<dbReference type="EMBL" id="JAPFQO010000001">
    <property type="protein sequence ID" value="MCX2738370.1"/>
    <property type="molecule type" value="Genomic_DNA"/>
</dbReference>
<keyword evidence="1" id="KW-0812">Transmembrane</keyword>
<keyword evidence="1" id="KW-0472">Membrane</keyword>
<evidence type="ECO:0000256" key="1">
    <source>
        <dbReference type="SAM" id="Phobius"/>
    </source>
</evidence>
<keyword evidence="3" id="KW-1185">Reference proteome</keyword>
<comment type="caution">
    <text evidence="2">The sequence shown here is derived from an EMBL/GenBank/DDBJ whole genome shotgun (WGS) entry which is preliminary data.</text>
</comment>
<evidence type="ECO:0000313" key="2">
    <source>
        <dbReference type="EMBL" id="MCX2738370.1"/>
    </source>
</evidence>
<organism evidence="2 3">
    <name type="scientific">Pontibacter anaerobius</name>
    <dbReference type="NCBI Taxonomy" id="2993940"/>
    <lineage>
        <taxon>Bacteria</taxon>
        <taxon>Pseudomonadati</taxon>
        <taxon>Bacteroidota</taxon>
        <taxon>Cytophagia</taxon>
        <taxon>Cytophagales</taxon>
        <taxon>Hymenobacteraceae</taxon>
        <taxon>Pontibacter</taxon>
    </lineage>
</organism>
<dbReference type="RefSeq" id="WP_266050442.1">
    <property type="nucleotide sequence ID" value="NZ_JAPFQO010000001.1"/>
</dbReference>